<feature type="transmembrane region" description="Helical" evidence="1">
    <location>
        <begin position="97"/>
        <end position="120"/>
    </location>
</feature>
<dbReference type="RefSeq" id="WP_353711014.1">
    <property type="nucleotide sequence ID" value="NZ_CP159279.1"/>
</dbReference>
<dbReference type="AlphaFoldDB" id="A0AAU8ELQ5"/>
<accession>A0AAU8ELQ5</accession>
<dbReference type="EMBL" id="CP159279">
    <property type="protein sequence ID" value="XCH10407.1"/>
    <property type="molecule type" value="Genomic_DNA"/>
</dbReference>
<protein>
    <submittedName>
        <fullName evidence="2">Uncharacterized protein</fullName>
    </submittedName>
</protein>
<evidence type="ECO:0000256" key="1">
    <source>
        <dbReference type="SAM" id="Phobius"/>
    </source>
</evidence>
<sequence>MTALHSRAVSAVTAASCVVHLGLVAGNQHGPWLGVVMLAMVGVCLPCAVHLWRGGREKTLRQVMGCALAMAALHAALLLGAPAVSGSGAPGHFHAGAAAPGAGFFGMGSLGPGFLVSGFLGSGAEGLLAVVVLEITTAFLAATLLARLRSVHAEMKL</sequence>
<feature type="transmembrane region" description="Helical" evidence="1">
    <location>
        <begin position="32"/>
        <end position="52"/>
    </location>
</feature>
<feature type="transmembrane region" description="Helical" evidence="1">
    <location>
        <begin position="127"/>
        <end position="148"/>
    </location>
</feature>
<gene>
    <name evidence="2" type="ORF">ABRP34_16415</name>
</gene>
<organism evidence="2">
    <name type="scientific">Arthrobacter sp. K5</name>
    <dbReference type="NCBI Taxonomy" id="2839623"/>
    <lineage>
        <taxon>Bacteria</taxon>
        <taxon>Bacillati</taxon>
        <taxon>Actinomycetota</taxon>
        <taxon>Actinomycetes</taxon>
        <taxon>Micrococcales</taxon>
        <taxon>Micrococcaceae</taxon>
        <taxon>Arthrobacter</taxon>
    </lineage>
</organism>
<keyword evidence="1" id="KW-0812">Transmembrane</keyword>
<feature type="transmembrane region" description="Helical" evidence="1">
    <location>
        <begin position="64"/>
        <end position="85"/>
    </location>
</feature>
<proteinExistence type="predicted"/>
<reference evidence="2" key="1">
    <citation type="submission" date="2024-06" db="EMBL/GenBank/DDBJ databases">
        <title>Biodegradation of dimethachlon by Arthrobacter sp. K5: mechanistic insights and ecological implications.</title>
        <authorList>
            <person name="Hu S."/>
            <person name="Lu P."/>
        </authorList>
    </citation>
    <scope>NUCLEOTIDE SEQUENCE</scope>
    <source>
        <strain evidence="2">K5</strain>
    </source>
</reference>
<keyword evidence="1" id="KW-0472">Membrane</keyword>
<name>A0AAU8ELQ5_9MICC</name>
<feature type="transmembrane region" description="Helical" evidence="1">
    <location>
        <begin position="7"/>
        <end position="26"/>
    </location>
</feature>
<evidence type="ECO:0000313" key="2">
    <source>
        <dbReference type="EMBL" id="XCH10407.1"/>
    </source>
</evidence>
<keyword evidence="1" id="KW-1133">Transmembrane helix</keyword>